<dbReference type="CDD" id="cd18793">
    <property type="entry name" value="SF2_C_SNF"/>
    <property type="match status" value="1"/>
</dbReference>
<dbReference type="GO" id="GO:0005634">
    <property type="term" value="C:nucleus"/>
    <property type="evidence" value="ECO:0007669"/>
    <property type="project" value="TreeGrafter"/>
</dbReference>
<dbReference type="Proteomes" id="UP000800092">
    <property type="component" value="Unassembled WGS sequence"/>
</dbReference>
<dbReference type="Pfam" id="PF00271">
    <property type="entry name" value="Helicase_C"/>
    <property type="match status" value="1"/>
</dbReference>
<dbReference type="GO" id="GO:0008094">
    <property type="term" value="F:ATP-dependent activity, acting on DNA"/>
    <property type="evidence" value="ECO:0007669"/>
    <property type="project" value="TreeGrafter"/>
</dbReference>
<protein>
    <submittedName>
        <fullName evidence="7">Uncharacterized protein</fullName>
    </submittedName>
</protein>
<proteinExistence type="predicted"/>
<sequence>MDHTTSISSTKFPPTPPRESGEFLGPAARPVITPSPVLTPNPSDEIYLEAPATKRRRLHHDDPELKATRFTSQSNHPSPGHKDAKPSDIDEATGAEGPKNGLLRLSDAWLENIEIEQGNPRQDDDQPFLEQAWWNGDLEIKYDVYNEIGEDLEEKVCYGMLDDLTISVHEARIGDFGDGIFNARVCSNCVFLQGNSNEVGLIEPATAKAIRVLSEDPDIVLQVRCTIKRELLTPRRRKSLKTSSVWCAHLSVIIYGTLKSFDLFGHYLEECGFYLQDPEGCDQNVPYRNPHRLSGTQKNPPMTIEQQLDYASIQQEAYSSVDLIGSHQELPEAVTPSPIITPLFPHQRKALTFLLTREKGWEFHGTRPDIWKDAGRGRYLNTISREMQVGCPPSFQGGILADYMGLGKTLSMIALVASDLSLDQSSISVPSTPMSGDTSTIRLRCTLIVVPPNLLHTWNIQLGRHIRPKMVRYRKHHGKDRIKHRSELVGLDVLITTYQTIAAEFQRRHTSASVLFTVNWHRIILDEAHFIRDRSTATAKAVCALEGRRRWAMTGTPLQHGINDLASLFQFIRAYPYSDPKVFDQDIVHTTASGGQSTSIERLKRLFSCVAIRRSNNTIDLPKRVDTVLPVEFDSEERTLYNAVQERAKCVLEEAKNANDMSHQTYRSALRYITALRMICNLGTAAILPEDHNMQKSSSRQRAIWNTITATEAYEDLLAAGHACCQHCKIAIDSVEESNHSNRLSPPWVAHCLRILCGECFRNFKLSTQLKPWCGHRSHCATASVDPNLRLKKTSESSLAPVEVCRRSSTKIAALVRSLKMTESEKSIIFSTWTSTLDAIEKALTEAQIGFVRYDGAVSPTNRVAALDTFRHKSTISVMLITTACGAVGLDLTAASRAYLMEPHWNPTVEEQALARIHRLGQTREVTTIRLVVGGSYEQHVINIKGAKTRMAERLFPENCAGATPELIQNLQHVISTDDNG</sequence>
<dbReference type="InterPro" id="IPR027417">
    <property type="entry name" value="P-loop_NTPase"/>
</dbReference>
<dbReference type="CDD" id="cd18008">
    <property type="entry name" value="DEXDc_SHPRH-like"/>
    <property type="match status" value="1"/>
</dbReference>
<feature type="compositionally biased region" description="Polar residues" evidence="4">
    <location>
        <begin position="1"/>
        <end position="12"/>
    </location>
</feature>
<dbReference type="Pfam" id="PF00176">
    <property type="entry name" value="SNF2-rel_dom"/>
    <property type="match status" value="1"/>
</dbReference>
<dbReference type="PANTHER" id="PTHR45626">
    <property type="entry name" value="TRANSCRIPTION TERMINATION FACTOR 2-RELATED"/>
    <property type="match status" value="1"/>
</dbReference>
<dbReference type="EMBL" id="ML991806">
    <property type="protein sequence ID" value="KAF2233475.1"/>
    <property type="molecule type" value="Genomic_DNA"/>
</dbReference>
<evidence type="ECO:0000256" key="1">
    <source>
        <dbReference type="ARBA" id="ARBA00022741"/>
    </source>
</evidence>
<evidence type="ECO:0000256" key="3">
    <source>
        <dbReference type="ARBA" id="ARBA00022840"/>
    </source>
</evidence>
<dbReference type="InterPro" id="IPR038718">
    <property type="entry name" value="SNF2-like_sf"/>
</dbReference>
<feature type="domain" description="Helicase ATP-binding" evidence="5">
    <location>
        <begin position="389"/>
        <end position="575"/>
    </location>
</feature>
<dbReference type="GO" id="GO:0005524">
    <property type="term" value="F:ATP binding"/>
    <property type="evidence" value="ECO:0007669"/>
    <property type="project" value="UniProtKB-KW"/>
</dbReference>
<dbReference type="PROSITE" id="PS51192">
    <property type="entry name" value="HELICASE_ATP_BIND_1"/>
    <property type="match status" value="1"/>
</dbReference>
<feature type="domain" description="Helicase C-terminal" evidence="6">
    <location>
        <begin position="814"/>
        <end position="975"/>
    </location>
</feature>
<dbReference type="SMART" id="SM00490">
    <property type="entry name" value="HELICc"/>
    <property type="match status" value="1"/>
</dbReference>
<dbReference type="InterPro" id="IPR050628">
    <property type="entry name" value="SNF2_RAD54_helicase_TF"/>
</dbReference>
<dbReference type="SMART" id="SM00487">
    <property type="entry name" value="DEXDc"/>
    <property type="match status" value="1"/>
</dbReference>
<dbReference type="PANTHER" id="PTHR45626:SF22">
    <property type="entry name" value="DNA REPAIR PROTEIN RAD5"/>
    <property type="match status" value="1"/>
</dbReference>
<dbReference type="InterPro" id="IPR000330">
    <property type="entry name" value="SNF2_N"/>
</dbReference>
<evidence type="ECO:0000256" key="2">
    <source>
        <dbReference type="ARBA" id="ARBA00022801"/>
    </source>
</evidence>
<dbReference type="AlphaFoldDB" id="A0A6A6H649"/>
<keyword evidence="3" id="KW-0067">ATP-binding</keyword>
<evidence type="ECO:0000259" key="6">
    <source>
        <dbReference type="PROSITE" id="PS51194"/>
    </source>
</evidence>
<dbReference type="Gene3D" id="3.40.50.300">
    <property type="entry name" value="P-loop containing nucleotide triphosphate hydrolases"/>
    <property type="match status" value="1"/>
</dbReference>
<evidence type="ECO:0000313" key="8">
    <source>
        <dbReference type="Proteomes" id="UP000800092"/>
    </source>
</evidence>
<accession>A0A6A6H649</accession>
<dbReference type="InterPro" id="IPR001650">
    <property type="entry name" value="Helicase_C-like"/>
</dbReference>
<dbReference type="GO" id="GO:0006281">
    <property type="term" value="P:DNA repair"/>
    <property type="evidence" value="ECO:0007669"/>
    <property type="project" value="TreeGrafter"/>
</dbReference>
<dbReference type="InterPro" id="IPR014001">
    <property type="entry name" value="Helicase_ATP-bd"/>
</dbReference>
<keyword evidence="2" id="KW-0378">Hydrolase</keyword>
<dbReference type="Gene3D" id="3.40.50.10810">
    <property type="entry name" value="Tandem AAA-ATPase domain"/>
    <property type="match status" value="1"/>
</dbReference>
<gene>
    <name evidence="7" type="ORF">EV356DRAFT_503549</name>
</gene>
<evidence type="ECO:0000256" key="4">
    <source>
        <dbReference type="SAM" id="MobiDB-lite"/>
    </source>
</evidence>
<reference evidence="7" key="1">
    <citation type="journal article" date="2020" name="Stud. Mycol.">
        <title>101 Dothideomycetes genomes: a test case for predicting lifestyles and emergence of pathogens.</title>
        <authorList>
            <person name="Haridas S."/>
            <person name="Albert R."/>
            <person name="Binder M."/>
            <person name="Bloem J."/>
            <person name="Labutti K."/>
            <person name="Salamov A."/>
            <person name="Andreopoulos B."/>
            <person name="Baker S."/>
            <person name="Barry K."/>
            <person name="Bills G."/>
            <person name="Bluhm B."/>
            <person name="Cannon C."/>
            <person name="Castanera R."/>
            <person name="Culley D."/>
            <person name="Daum C."/>
            <person name="Ezra D."/>
            <person name="Gonzalez J."/>
            <person name="Henrissat B."/>
            <person name="Kuo A."/>
            <person name="Liang C."/>
            <person name="Lipzen A."/>
            <person name="Lutzoni F."/>
            <person name="Magnuson J."/>
            <person name="Mondo S."/>
            <person name="Nolan M."/>
            <person name="Ohm R."/>
            <person name="Pangilinan J."/>
            <person name="Park H.-J."/>
            <person name="Ramirez L."/>
            <person name="Alfaro M."/>
            <person name="Sun H."/>
            <person name="Tritt A."/>
            <person name="Yoshinaga Y."/>
            <person name="Zwiers L.-H."/>
            <person name="Turgeon B."/>
            <person name="Goodwin S."/>
            <person name="Spatafora J."/>
            <person name="Crous P."/>
            <person name="Grigoriev I."/>
        </authorList>
    </citation>
    <scope>NUCLEOTIDE SEQUENCE</scope>
    <source>
        <strain evidence="7">Tuck. ex Michener</strain>
    </source>
</reference>
<dbReference type="OrthoDB" id="448448at2759"/>
<dbReference type="GO" id="GO:0016787">
    <property type="term" value="F:hydrolase activity"/>
    <property type="evidence" value="ECO:0007669"/>
    <property type="project" value="UniProtKB-KW"/>
</dbReference>
<dbReference type="SUPFAM" id="SSF52540">
    <property type="entry name" value="P-loop containing nucleoside triphosphate hydrolases"/>
    <property type="match status" value="2"/>
</dbReference>
<dbReference type="PROSITE" id="PS51194">
    <property type="entry name" value="HELICASE_CTER"/>
    <property type="match status" value="1"/>
</dbReference>
<dbReference type="InterPro" id="IPR049730">
    <property type="entry name" value="SNF2/RAD54-like_C"/>
</dbReference>
<feature type="region of interest" description="Disordered" evidence="4">
    <location>
        <begin position="1"/>
        <end position="101"/>
    </location>
</feature>
<evidence type="ECO:0000313" key="7">
    <source>
        <dbReference type="EMBL" id="KAF2233475.1"/>
    </source>
</evidence>
<organism evidence="7 8">
    <name type="scientific">Viridothelium virens</name>
    <name type="common">Speckled blister lichen</name>
    <name type="synonym">Trypethelium virens</name>
    <dbReference type="NCBI Taxonomy" id="1048519"/>
    <lineage>
        <taxon>Eukaryota</taxon>
        <taxon>Fungi</taxon>
        <taxon>Dikarya</taxon>
        <taxon>Ascomycota</taxon>
        <taxon>Pezizomycotina</taxon>
        <taxon>Dothideomycetes</taxon>
        <taxon>Dothideomycetes incertae sedis</taxon>
        <taxon>Trypetheliales</taxon>
        <taxon>Trypetheliaceae</taxon>
        <taxon>Viridothelium</taxon>
    </lineage>
</organism>
<name>A0A6A6H649_VIRVR</name>
<keyword evidence="1" id="KW-0547">Nucleotide-binding</keyword>
<keyword evidence="8" id="KW-1185">Reference proteome</keyword>
<evidence type="ECO:0000259" key="5">
    <source>
        <dbReference type="PROSITE" id="PS51192"/>
    </source>
</evidence>